<reference evidence="1" key="1">
    <citation type="submission" date="2018-11" db="EMBL/GenBank/DDBJ databases">
        <authorList>
            <person name="Grassa J C."/>
        </authorList>
    </citation>
    <scope>NUCLEOTIDE SEQUENCE [LARGE SCALE GENOMIC DNA]</scope>
</reference>
<dbReference type="Proteomes" id="UP000596661">
    <property type="component" value="Chromosome 4"/>
</dbReference>
<organism evidence="1 2">
    <name type="scientific">Cannabis sativa</name>
    <name type="common">Hemp</name>
    <name type="synonym">Marijuana</name>
    <dbReference type="NCBI Taxonomy" id="3483"/>
    <lineage>
        <taxon>Eukaryota</taxon>
        <taxon>Viridiplantae</taxon>
        <taxon>Streptophyta</taxon>
        <taxon>Embryophyta</taxon>
        <taxon>Tracheophyta</taxon>
        <taxon>Spermatophyta</taxon>
        <taxon>Magnoliopsida</taxon>
        <taxon>eudicotyledons</taxon>
        <taxon>Gunneridae</taxon>
        <taxon>Pentapetalae</taxon>
        <taxon>rosids</taxon>
        <taxon>fabids</taxon>
        <taxon>Rosales</taxon>
        <taxon>Cannabaceae</taxon>
        <taxon>Cannabis</taxon>
    </lineage>
</organism>
<dbReference type="EnsemblPlants" id="evm.model.04.1022">
    <property type="protein sequence ID" value="cds.evm.model.04.1022"/>
    <property type="gene ID" value="evm.TU.04.1022"/>
</dbReference>
<name>A0A803PBE3_CANSA</name>
<evidence type="ECO:0000313" key="2">
    <source>
        <dbReference type="Proteomes" id="UP000596661"/>
    </source>
</evidence>
<dbReference type="EMBL" id="UZAU01000372">
    <property type="status" value="NOT_ANNOTATED_CDS"/>
    <property type="molecule type" value="Genomic_DNA"/>
</dbReference>
<protein>
    <submittedName>
        <fullName evidence="1">Uncharacterized protein</fullName>
    </submittedName>
</protein>
<accession>A0A803PBE3</accession>
<keyword evidence="2" id="KW-1185">Reference proteome</keyword>
<evidence type="ECO:0000313" key="1">
    <source>
        <dbReference type="EnsemblPlants" id="cds.evm.model.04.1022"/>
    </source>
</evidence>
<dbReference type="Gramene" id="evm.model.04.1022">
    <property type="protein sequence ID" value="cds.evm.model.04.1022"/>
    <property type="gene ID" value="evm.TU.04.1022"/>
</dbReference>
<sequence length="71" mass="7926">MGFSSTVVLNSNAVVVIPVEPIIASIKLSIQMDSSDRVRVESTRTRVQKNGSKRPGWLKKTIQNDVSFFYV</sequence>
<reference evidence="1" key="2">
    <citation type="submission" date="2021-03" db="UniProtKB">
        <authorList>
            <consortium name="EnsemblPlants"/>
        </authorList>
    </citation>
    <scope>IDENTIFICATION</scope>
</reference>
<dbReference type="AlphaFoldDB" id="A0A803PBE3"/>
<proteinExistence type="predicted"/>